<proteinExistence type="predicted"/>
<keyword evidence="1" id="KW-1133">Transmembrane helix</keyword>
<name>A0A4S4F613_9BIFI</name>
<reference evidence="2 3" key="1">
    <citation type="submission" date="2019-04" db="EMBL/GenBank/DDBJ databases">
        <title>Microbes associate with the intestines of laboratory mice.</title>
        <authorList>
            <person name="Navarre W."/>
            <person name="Wong E."/>
            <person name="Huang K.C."/>
            <person name="Tropini C."/>
            <person name="Ng K."/>
            <person name="Yu B."/>
        </authorList>
    </citation>
    <scope>NUCLEOTIDE SEQUENCE [LARGE SCALE GENOMIC DNA]</scope>
    <source>
        <strain evidence="2 3">NM87_A27A</strain>
    </source>
</reference>
<dbReference type="RefSeq" id="WP_136511601.1">
    <property type="nucleotide sequence ID" value="NZ_SSTF01000024.1"/>
</dbReference>
<gene>
    <name evidence="2" type="ORF">E5991_07940</name>
</gene>
<organism evidence="2 3">
    <name type="scientific">Bifidobacterium pseudolongum</name>
    <dbReference type="NCBI Taxonomy" id="1694"/>
    <lineage>
        <taxon>Bacteria</taxon>
        <taxon>Bacillati</taxon>
        <taxon>Actinomycetota</taxon>
        <taxon>Actinomycetes</taxon>
        <taxon>Bifidobacteriales</taxon>
        <taxon>Bifidobacteriaceae</taxon>
        <taxon>Bifidobacterium</taxon>
    </lineage>
</organism>
<accession>A0A4S4F613</accession>
<dbReference type="InterPro" id="IPR024414">
    <property type="entry name" value="Uncharacterised_PrgI"/>
</dbReference>
<evidence type="ECO:0000256" key="1">
    <source>
        <dbReference type="SAM" id="Phobius"/>
    </source>
</evidence>
<keyword evidence="1" id="KW-0472">Membrane</keyword>
<dbReference type="EMBL" id="SSTF01000024">
    <property type="protein sequence ID" value="THG24544.1"/>
    <property type="molecule type" value="Genomic_DNA"/>
</dbReference>
<comment type="caution">
    <text evidence="2">The sequence shown here is derived from an EMBL/GenBank/DDBJ whole genome shotgun (WGS) entry which is preliminary data.</text>
</comment>
<feature type="transmembrane region" description="Helical" evidence="1">
    <location>
        <begin position="54"/>
        <end position="72"/>
    </location>
</feature>
<sequence>MALQMPVYLELTTIEPKVFFGLSWRKLAAVAAMVILGGGVFVALVFGAHWTTSLAMYAVAPVVLPFALFGFWRPKGLMPEKYLKYVVAHLTSPAVLFLDGPAHVTATPSKPSIKER</sequence>
<dbReference type="Pfam" id="PF12666">
    <property type="entry name" value="PrgI"/>
    <property type="match status" value="1"/>
</dbReference>
<protein>
    <submittedName>
        <fullName evidence="2">PrgI family protein</fullName>
    </submittedName>
</protein>
<evidence type="ECO:0000313" key="3">
    <source>
        <dbReference type="Proteomes" id="UP000306798"/>
    </source>
</evidence>
<keyword evidence="1" id="KW-0812">Transmembrane</keyword>
<dbReference type="Proteomes" id="UP000306798">
    <property type="component" value="Unassembled WGS sequence"/>
</dbReference>
<evidence type="ECO:0000313" key="2">
    <source>
        <dbReference type="EMBL" id="THG24544.1"/>
    </source>
</evidence>
<feature type="transmembrane region" description="Helical" evidence="1">
    <location>
        <begin position="27"/>
        <end position="48"/>
    </location>
</feature>
<dbReference type="AlphaFoldDB" id="A0A4S4F613"/>